<dbReference type="Proteomes" id="UP000029084">
    <property type="component" value="Chromosome"/>
</dbReference>
<dbReference type="EMBL" id="CP012176">
    <property type="protein sequence ID" value="AKV82322.1"/>
    <property type="molecule type" value="Genomic_DNA"/>
</dbReference>
<dbReference type="RefSeq" id="WP_011921316.1">
    <property type="nucleotide sequence ID" value="NZ_AP019770.1"/>
</dbReference>
<dbReference type="PANTHER" id="PTHR10291:SF43">
    <property type="entry name" value="DEHYDRODOLICHYL DIPHOSPHATE SYNTHASE COMPLEX SUBUNIT DHDDS"/>
    <property type="match status" value="1"/>
</dbReference>
<evidence type="ECO:0000313" key="10">
    <source>
        <dbReference type="Proteomes" id="UP000056255"/>
    </source>
</evidence>
<dbReference type="Gene3D" id="3.40.1180.10">
    <property type="entry name" value="Decaprenyl diphosphate synthase-like"/>
    <property type="match status" value="1"/>
</dbReference>
<dbReference type="NCBIfam" id="TIGR00055">
    <property type="entry name" value="uppS"/>
    <property type="match status" value="1"/>
</dbReference>
<keyword evidence="2" id="KW-0460">Magnesium</keyword>
<comment type="caution">
    <text evidence="2">Lacks conserved residue(s) required for the propagation of feature annotation.</text>
</comment>
<organism evidence="3 9">
    <name type="scientific">Metallosphaera sedula</name>
    <dbReference type="NCBI Taxonomy" id="43687"/>
    <lineage>
        <taxon>Archaea</taxon>
        <taxon>Thermoproteota</taxon>
        <taxon>Thermoprotei</taxon>
        <taxon>Sulfolobales</taxon>
        <taxon>Sulfolobaceae</taxon>
        <taxon>Metallosphaera</taxon>
    </lineage>
</organism>
<sequence length="255" mass="30328">MLKALMKPLYPIYEQILWREIRKGPIPNHVGIIPDGNRRWARSNNSSINEAYLMGYKKLRNVLIWLLDLGVKNVTVFALSTENCTKRTRTELDVIMGYIKRGIEEMVTENFVDRYRIKVRAIGKLEMVSDDLRDTVKKVMERSASYLDRKLTLAICYGGRQEILDAVSRMIRDTNKKDLSNLTEEEFRKYFYDEELSDIDLVIRTSGEMRISNFLLWHLAYSELFFCEAYWPDFRRIDLWRAIRAYQRRVRRFGA</sequence>
<evidence type="ECO:0000313" key="11">
    <source>
        <dbReference type="Proteomes" id="UP000061362"/>
    </source>
</evidence>
<feature type="binding site" evidence="2">
    <location>
        <begin position="36"/>
        <end position="39"/>
    </location>
    <ligand>
        <name>substrate</name>
    </ligand>
</feature>
<evidence type="ECO:0000313" key="12">
    <source>
        <dbReference type="Proteomes" id="UP000062398"/>
    </source>
</evidence>
<dbReference type="OMA" id="FDRRDLW"/>
<protein>
    <recommendedName>
        <fullName evidence="2">Tritrans,polycis-undecaprenyl-diphosphate synthase (geranylgeranyl-diphosphate specific)</fullName>
        <ecNumber evidence="2">2.5.1.89</ecNumber>
    </recommendedName>
    <alternativeName>
        <fullName evidence="2">Undecaprenyl diphosphate synthase</fullName>
        <shortName evidence="2">UDS</shortName>
    </alternativeName>
    <alternativeName>
        <fullName evidence="2">Undecaprenyl pyrophosphate synthase</fullName>
        <shortName evidence="2">UPP synthase</shortName>
    </alternativeName>
</protein>
<dbReference type="Pfam" id="PF01255">
    <property type="entry name" value="Prenyltransf"/>
    <property type="match status" value="1"/>
</dbReference>
<dbReference type="Proteomes" id="UP000068832">
    <property type="component" value="Chromosome"/>
</dbReference>
<dbReference type="PATRIC" id="fig|43687.5.peg.174"/>
<feature type="binding site" evidence="2">
    <location>
        <position position="223"/>
    </location>
    <ligand>
        <name>Mg(2+)</name>
        <dbReference type="ChEBI" id="CHEBI:18420"/>
    </ligand>
</feature>
<reference evidence="8 10" key="3">
    <citation type="submission" date="2015-07" db="EMBL/GenBank/DDBJ databases">
        <title>Physiological, transcriptional responses and genome re-sequencing of acid resistant extremely thermoacidophilic Metallosphaera sedula SARC-M1.</title>
        <authorList>
            <person name="Ai C."/>
            <person name="McCarthy S."/>
            <person name="Eckrich V."/>
            <person name="Rudrappa D."/>
            <person name="Qiu G."/>
            <person name="Blum P."/>
        </authorList>
    </citation>
    <scope>NUCLEOTIDE SEQUENCE [LARGE SCALE GENOMIC DNA]</scope>
    <source>
        <strain evidence="8 10">SARC-M1</strain>
    </source>
</reference>
<feature type="binding site" evidence="2">
    <location>
        <position position="40"/>
    </location>
    <ligand>
        <name>substrate</name>
    </ligand>
</feature>
<dbReference type="SUPFAM" id="SSF64005">
    <property type="entry name" value="Undecaprenyl diphosphate synthase"/>
    <property type="match status" value="1"/>
</dbReference>
<reference evidence="11 12" key="2">
    <citation type="journal article" date="2015" name="Genome Announc.">
        <title>Complete Genome Sequences of Evolved Arsenate-Resistant Metallosphaera sedula Strains.</title>
        <authorList>
            <person name="Ai C."/>
            <person name="McCarthy S."/>
            <person name="Schackwitz W."/>
            <person name="Martin J."/>
            <person name="Lipzen A."/>
            <person name="Blum P."/>
        </authorList>
    </citation>
    <scope>NUCLEOTIDE SEQUENCE [LARGE SCALE GENOMIC DNA]</scope>
    <source>
        <strain evidence="6 12">ARS120-1</strain>
        <strain evidence="7 11">ARS120-2</strain>
        <strain evidence="4 14">ARS50-1</strain>
        <strain evidence="5 13">ARS50-2</strain>
    </source>
</reference>
<evidence type="ECO:0000313" key="9">
    <source>
        <dbReference type="Proteomes" id="UP000029084"/>
    </source>
</evidence>
<feature type="active site" evidence="2">
    <location>
        <position position="35"/>
    </location>
</feature>
<proteinExistence type="inferred from homology"/>
<dbReference type="GO" id="GO:0016094">
    <property type="term" value="P:polyprenol biosynthetic process"/>
    <property type="evidence" value="ECO:0007669"/>
    <property type="project" value="TreeGrafter"/>
</dbReference>
<dbReference type="Proteomes" id="UP000062398">
    <property type="component" value="Chromosome"/>
</dbReference>
<evidence type="ECO:0000313" key="7">
    <source>
        <dbReference type="EMBL" id="AKV80078.1"/>
    </source>
</evidence>
<feature type="binding site" evidence="2">
    <location>
        <begin position="210"/>
        <end position="212"/>
    </location>
    <ligand>
        <name>substrate</name>
    </ligand>
</feature>
<feature type="active site" description="Proton acceptor" evidence="2">
    <location>
        <position position="83"/>
    </location>
</feature>
<feature type="binding site" evidence="2">
    <location>
        <position position="35"/>
    </location>
    <ligand>
        <name>Mg(2+)</name>
        <dbReference type="ChEBI" id="CHEBI:18420"/>
    </ligand>
</feature>
<evidence type="ECO:0000313" key="4">
    <source>
        <dbReference type="EMBL" id="AKV73343.1"/>
    </source>
</evidence>
<dbReference type="OrthoDB" id="8293at2157"/>
<dbReference type="HAMAP" id="MF_01139">
    <property type="entry name" value="ISPT"/>
    <property type="match status" value="1"/>
</dbReference>
<comment type="catalytic activity">
    <reaction evidence="2">
        <text>geranylgeranyl diphosphate + 7 isopentenyl diphosphate = tri-trans,hepta-cis-undecaprenyl diphosphate + 7 diphosphate</text>
        <dbReference type="Rhea" id="RHEA:27622"/>
        <dbReference type="ChEBI" id="CHEBI:33019"/>
        <dbReference type="ChEBI" id="CHEBI:57533"/>
        <dbReference type="ChEBI" id="CHEBI:60388"/>
        <dbReference type="ChEBI" id="CHEBI:128769"/>
        <dbReference type="EC" id="2.5.1.89"/>
    </reaction>
</comment>
<dbReference type="EMBL" id="CP008822">
    <property type="protein sequence ID" value="AIM26335.1"/>
    <property type="molecule type" value="Genomic_DNA"/>
</dbReference>
<dbReference type="AlphaFoldDB" id="A0A088E4R0"/>
<comment type="cofactor">
    <cofactor evidence="2">
        <name>Mg(2+)</name>
        <dbReference type="ChEBI" id="CHEBI:18420"/>
    </cofactor>
    <text evidence="2">Binds 2 magnesium ions per subunit.</text>
</comment>
<reference evidence="3 9" key="1">
    <citation type="journal article" date="2014" name="J. Bacteriol.">
        <title>Role of an Archaeal PitA Transporter in the Copper and Arsenic Resistance of Metallosphaera sedula, an Extreme Thermoacidophile.</title>
        <authorList>
            <person name="McCarthy S."/>
            <person name="Ai C."/>
            <person name="Wheaton G."/>
            <person name="Tevatia R."/>
            <person name="Eckrich V."/>
            <person name="Kelly R."/>
            <person name="Blum P."/>
        </authorList>
    </citation>
    <scope>NUCLEOTIDE SEQUENCE [LARGE SCALE GENOMIC DNA]</scope>
    <source>
        <strain evidence="3 9">CuR1</strain>
    </source>
</reference>
<dbReference type="InterPro" id="IPR018520">
    <property type="entry name" value="UPP_synth-like_CS"/>
</dbReference>
<comment type="similarity">
    <text evidence="2">Belongs to the UPP synthase family.</text>
</comment>
<evidence type="ECO:0000313" key="6">
    <source>
        <dbReference type="EMBL" id="AKV77833.1"/>
    </source>
</evidence>
<dbReference type="Proteomes" id="UP000062475">
    <property type="component" value="Chromosome"/>
</dbReference>
<dbReference type="GO" id="GO:0045547">
    <property type="term" value="F:ditrans,polycis-polyprenyl diphosphate synthase [(2E,6E)-farnesyl diphosphate specific] activity"/>
    <property type="evidence" value="ECO:0007669"/>
    <property type="project" value="TreeGrafter"/>
</dbReference>
<dbReference type="PROSITE" id="PS01066">
    <property type="entry name" value="UPP_SYNTHASE"/>
    <property type="match status" value="1"/>
</dbReference>
<evidence type="ECO:0000313" key="8">
    <source>
        <dbReference type="EMBL" id="AKV82322.1"/>
    </source>
</evidence>
<dbReference type="GeneID" id="91754611"/>
<evidence type="ECO:0000313" key="3">
    <source>
        <dbReference type="EMBL" id="AIM26335.1"/>
    </source>
</evidence>
<feature type="binding site" evidence="2">
    <location>
        <position position="204"/>
    </location>
    <ligand>
        <name>substrate</name>
    </ligand>
</feature>
<dbReference type="Proteomes" id="UP000056255">
    <property type="component" value="Chromosome"/>
</dbReference>
<dbReference type="GO" id="GO:0000287">
    <property type="term" value="F:magnesium ion binding"/>
    <property type="evidence" value="ECO:0007669"/>
    <property type="project" value="UniProtKB-UniRule"/>
</dbReference>
<dbReference type="PANTHER" id="PTHR10291">
    <property type="entry name" value="DEHYDRODOLICHYL DIPHOSPHATE SYNTHASE FAMILY MEMBER"/>
    <property type="match status" value="1"/>
</dbReference>
<name>A0A088E4R0_9CREN</name>
<accession>A0A088E4R0</accession>
<evidence type="ECO:0000313" key="5">
    <source>
        <dbReference type="EMBL" id="AKV75587.1"/>
    </source>
</evidence>
<feature type="binding site" evidence="2">
    <location>
        <begin position="80"/>
        <end position="82"/>
    </location>
    <ligand>
        <name>substrate</name>
    </ligand>
</feature>
<keyword evidence="1 2" id="KW-0808">Transferase</keyword>
<evidence type="ECO:0000313" key="14">
    <source>
        <dbReference type="Proteomes" id="UP000068832"/>
    </source>
</evidence>
<evidence type="ECO:0000313" key="13">
    <source>
        <dbReference type="Proteomes" id="UP000062475"/>
    </source>
</evidence>
<evidence type="ECO:0000256" key="2">
    <source>
        <dbReference type="HAMAP-Rule" id="MF_01139"/>
    </source>
</evidence>
<dbReference type="EC" id="2.5.1.89" evidence="2"/>
<gene>
    <name evidence="2" type="primary">uppS</name>
    <name evidence="3" type="ORF">HA72_0171</name>
    <name evidence="4" type="ORF">MsedA_0179</name>
    <name evidence="5" type="ORF">MsedB_0179</name>
    <name evidence="6" type="ORF">MsedC_0178</name>
    <name evidence="7" type="ORF">MsedD_0179</name>
    <name evidence="8" type="ORF">MsedE_0179</name>
</gene>
<dbReference type="CDD" id="cd00475">
    <property type="entry name" value="Cis_IPPS"/>
    <property type="match status" value="1"/>
</dbReference>
<dbReference type="EMBL" id="CP012172">
    <property type="protein sequence ID" value="AKV73343.1"/>
    <property type="molecule type" value="Genomic_DNA"/>
</dbReference>
<comment type="subunit">
    <text evidence="2">Homodimer.</text>
</comment>
<keyword evidence="2" id="KW-0479">Metal-binding</keyword>
<evidence type="ECO:0000256" key="1">
    <source>
        <dbReference type="ARBA" id="ARBA00022679"/>
    </source>
</evidence>
<dbReference type="EMBL" id="CP012174">
    <property type="protein sequence ID" value="AKV77833.1"/>
    <property type="molecule type" value="Genomic_DNA"/>
</dbReference>
<comment type="function">
    <text evidence="2">Catalyzes the sequential condensation of isopentenyl diphosphate (IPP) with geranylgeranyl diphosphate (GGPP) to yield (2Z,6Z,10Z,14Z,18Z,22Z,26Z,30E,34E,38E)-undecaprenyl diphosphate (tritrans,heptacis-UPP). It is probably the precursor of glycosyl carrier lipids.</text>
</comment>
<dbReference type="EMBL" id="CP012173">
    <property type="protein sequence ID" value="AKV75587.1"/>
    <property type="molecule type" value="Genomic_DNA"/>
</dbReference>
<dbReference type="EMBL" id="CP012175">
    <property type="protein sequence ID" value="AKV80078.1"/>
    <property type="molecule type" value="Genomic_DNA"/>
</dbReference>
<feature type="binding site" evidence="2">
    <location>
        <position position="87"/>
    </location>
    <ligand>
        <name>substrate</name>
    </ligand>
</feature>
<dbReference type="InterPro" id="IPR001441">
    <property type="entry name" value="UPP_synth-like"/>
</dbReference>
<dbReference type="InterPro" id="IPR036424">
    <property type="entry name" value="UPP_synth-like_sf"/>
</dbReference>
<dbReference type="Proteomes" id="UP000061362">
    <property type="component" value="Chromosome"/>
</dbReference>